<organism evidence="5 6">
    <name type="scientific">Marasmius crinis-equi</name>
    <dbReference type="NCBI Taxonomy" id="585013"/>
    <lineage>
        <taxon>Eukaryota</taxon>
        <taxon>Fungi</taxon>
        <taxon>Dikarya</taxon>
        <taxon>Basidiomycota</taxon>
        <taxon>Agaricomycotina</taxon>
        <taxon>Agaricomycetes</taxon>
        <taxon>Agaricomycetidae</taxon>
        <taxon>Agaricales</taxon>
        <taxon>Marasmiineae</taxon>
        <taxon>Marasmiaceae</taxon>
        <taxon>Marasmius</taxon>
    </lineage>
</organism>
<evidence type="ECO:0000256" key="4">
    <source>
        <dbReference type="ARBA" id="ARBA00023136"/>
    </source>
</evidence>
<evidence type="ECO:0000256" key="2">
    <source>
        <dbReference type="ARBA" id="ARBA00022692"/>
    </source>
</evidence>
<protein>
    <recommendedName>
        <fullName evidence="7">Major facilitator superfamily (MFS) profile domain-containing protein</fullName>
    </recommendedName>
</protein>
<keyword evidence="4" id="KW-0472">Membrane</keyword>
<comment type="subcellular location">
    <subcellularLocation>
        <location evidence="1">Membrane</location>
        <topology evidence="1">Multi-pass membrane protein</topology>
    </subcellularLocation>
</comment>
<dbReference type="InterPro" id="IPR036259">
    <property type="entry name" value="MFS_trans_sf"/>
</dbReference>
<dbReference type="InterPro" id="IPR050360">
    <property type="entry name" value="MFS_Sugar_Transporters"/>
</dbReference>
<evidence type="ECO:0008006" key="7">
    <source>
        <dbReference type="Google" id="ProtNLM"/>
    </source>
</evidence>
<name>A0ABR3F1C3_9AGAR</name>
<keyword evidence="2" id="KW-0812">Transmembrane</keyword>
<comment type="caution">
    <text evidence="5">The sequence shown here is derived from an EMBL/GenBank/DDBJ whole genome shotgun (WGS) entry which is preliminary data.</text>
</comment>
<dbReference type="PANTHER" id="PTHR48022:SF79">
    <property type="entry name" value="LACTOSE PERMEASE, PUTATIVE (AFU_ORTHOLOGUE AFUA_6G01860)-RELATED"/>
    <property type="match status" value="1"/>
</dbReference>
<evidence type="ECO:0000313" key="6">
    <source>
        <dbReference type="Proteomes" id="UP001465976"/>
    </source>
</evidence>
<dbReference type="Pfam" id="PF00083">
    <property type="entry name" value="Sugar_tr"/>
    <property type="match status" value="1"/>
</dbReference>
<proteinExistence type="predicted"/>
<dbReference type="PANTHER" id="PTHR48022">
    <property type="entry name" value="PLASTIDIC GLUCOSE TRANSPORTER 4"/>
    <property type="match status" value="1"/>
</dbReference>
<evidence type="ECO:0000256" key="1">
    <source>
        <dbReference type="ARBA" id="ARBA00004141"/>
    </source>
</evidence>
<accession>A0ABR3F1C3</accession>
<evidence type="ECO:0000256" key="3">
    <source>
        <dbReference type="ARBA" id="ARBA00022989"/>
    </source>
</evidence>
<dbReference type="EMBL" id="JBAHYK010001241">
    <property type="protein sequence ID" value="KAL0568874.1"/>
    <property type="molecule type" value="Genomic_DNA"/>
</dbReference>
<reference evidence="5 6" key="1">
    <citation type="submission" date="2024-02" db="EMBL/GenBank/DDBJ databases">
        <title>A draft genome for the cacao thread blight pathogen Marasmius crinis-equi.</title>
        <authorList>
            <person name="Cohen S.P."/>
            <person name="Baruah I.K."/>
            <person name="Amoako-Attah I."/>
            <person name="Bukari Y."/>
            <person name="Meinhardt L.W."/>
            <person name="Bailey B.A."/>
        </authorList>
    </citation>
    <scope>NUCLEOTIDE SEQUENCE [LARGE SCALE GENOMIC DNA]</scope>
    <source>
        <strain evidence="5 6">GH-76</strain>
    </source>
</reference>
<dbReference type="Proteomes" id="UP001465976">
    <property type="component" value="Unassembled WGS sequence"/>
</dbReference>
<keyword evidence="3" id="KW-1133">Transmembrane helix</keyword>
<gene>
    <name evidence="5" type="ORF">V5O48_013100</name>
</gene>
<evidence type="ECO:0000313" key="5">
    <source>
        <dbReference type="EMBL" id="KAL0568874.1"/>
    </source>
</evidence>
<dbReference type="SUPFAM" id="SSF103473">
    <property type="entry name" value="MFS general substrate transporter"/>
    <property type="match status" value="1"/>
</dbReference>
<dbReference type="Gene3D" id="1.20.1250.20">
    <property type="entry name" value="MFS general substrate transporter like domains"/>
    <property type="match status" value="1"/>
</dbReference>
<keyword evidence="6" id="KW-1185">Reference proteome</keyword>
<sequence length="115" mass="12792">MALYSLAVSCAGLVGQYAGPIALQNISWKYYIVYICWDLFECVMIWFFAVETKGRTLEELDEIFEVGVLAGSRGSWLILAAFQSPNPVKESLSKHKVAIVKESDHVEMVQVDGTA</sequence>
<dbReference type="InterPro" id="IPR005828">
    <property type="entry name" value="MFS_sugar_transport-like"/>
</dbReference>